<proteinExistence type="predicted"/>
<evidence type="ECO:0000313" key="5">
    <source>
        <dbReference type="Proteomes" id="UP000283895"/>
    </source>
</evidence>
<dbReference type="STRING" id="356882.A0A423VPP0"/>
<dbReference type="Proteomes" id="UP000283895">
    <property type="component" value="Unassembled WGS sequence"/>
</dbReference>
<dbReference type="InterPro" id="IPR036452">
    <property type="entry name" value="Ribo_hydro-like"/>
</dbReference>
<feature type="domain" description="Cellulose-binding Sde182 nucleoside hydrolase-like" evidence="2">
    <location>
        <begin position="50"/>
        <end position="317"/>
    </location>
</feature>
<evidence type="ECO:0008006" key="6">
    <source>
        <dbReference type="Google" id="ProtNLM"/>
    </source>
</evidence>
<organism evidence="4 5">
    <name type="scientific">Cytospora schulzeri</name>
    <dbReference type="NCBI Taxonomy" id="448051"/>
    <lineage>
        <taxon>Eukaryota</taxon>
        <taxon>Fungi</taxon>
        <taxon>Dikarya</taxon>
        <taxon>Ascomycota</taxon>
        <taxon>Pezizomycotina</taxon>
        <taxon>Sordariomycetes</taxon>
        <taxon>Sordariomycetidae</taxon>
        <taxon>Diaporthales</taxon>
        <taxon>Cytosporaceae</taxon>
        <taxon>Cytospora</taxon>
    </lineage>
</organism>
<protein>
    <recommendedName>
        <fullName evidence="6">DUF1593 domain-containing protein</fullName>
    </recommendedName>
</protein>
<feature type="signal peptide" evidence="1">
    <location>
        <begin position="1"/>
        <end position="30"/>
    </location>
</feature>
<dbReference type="EMBL" id="LKEA01000047">
    <property type="protein sequence ID" value="ROV92974.1"/>
    <property type="molecule type" value="Genomic_DNA"/>
</dbReference>
<dbReference type="AlphaFoldDB" id="A0A423VPP0"/>
<dbReference type="InterPro" id="IPR011483">
    <property type="entry name" value="Sde182_NH-like"/>
</dbReference>
<evidence type="ECO:0000259" key="3">
    <source>
        <dbReference type="Pfam" id="PF21027"/>
    </source>
</evidence>
<reference evidence="4 5" key="1">
    <citation type="submission" date="2015-09" db="EMBL/GenBank/DDBJ databases">
        <title>Host preference determinants of Valsa canker pathogens revealed by comparative genomics.</title>
        <authorList>
            <person name="Yin Z."/>
            <person name="Huang L."/>
        </authorList>
    </citation>
    <scope>NUCLEOTIDE SEQUENCE [LARGE SCALE GENOMIC DNA]</scope>
    <source>
        <strain evidence="4 5">03-1</strain>
    </source>
</reference>
<dbReference type="GO" id="GO:0016799">
    <property type="term" value="F:hydrolase activity, hydrolyzing N-glycosyl compounds"/>
    <property type="evidence" value="ECO:0007669"/>
    <property type="project" value="InterPro"/>
</dbReference>
<comment type="caution">
    <text evidence="4">The sequence shown here is derived from an EMBL/GenBank/DDBJ whole genome shotgun (WGS) entry which is preliminary data.</text>
</comment>
<accession>A0A423VPP0</accession>
<feature type="chain" id="PRO_5019502086" description="DUF1593 domain-containing protein" evidence="1">
    <location>
        <begin position="31"/>
        <end position="492"/>
    </location>
</feature>
<dbReference type="Gene3D" id="3.90.245.10">
    <property type="entry name" value="Ribonucleoside hydrolase-like"/>
    <property type="match status" value="1"/>
</dbReference>
<evidence type="ECO:0000259" key="2">
    <source>
        <dbReference type="Pfam" id="PF07632"/>
    </source>
</evidence>
<dbReference type="Pfam" id="PF07632">
    <property type="entry name" value="Sde182_NH-like"/>
    <property type="match status" value="1"/>
</dbReference>
<feature type="domain" description="Cellulose-binding Sde182 C-terminal" evidence="3">
    <location>
        <begin position="403"/>
        <end position="488"/>
    </location>
</feature>
<dbReference type="Pfam" id="PF21027">
    <property type="entry name" value="Sde0182_C"/>
    <property type="match status" value="1"/>
</dbReference>
<dbReference type="InterPro" id="IPR048527">
    <property type="entry name" value="Sde182_C"/>
</dbReference>
<dbReference type="OrthoDB" id="3592035at2759"/>
<dbReference type="Gene3D" id="2.60.40.10">
    <property type="entry name" value="Immunoglobulins"/>
    <property type="match status" value="1"/>
</dbReference>
<sequence length="492" mass="54143">MAVCVGGMSFRGFLALSSLLLTVISGGVASTETRPSSGICETTKYENKTRVFIMTDISNEPDDQMSLVRFLTYANELELINIAAVTSTWKNDSIDTPTIFGVIDGYSKVVDNLNSNVPAAGAYPSGMEVAAKVVTGHPVYGLAALNESSPSNASTALIAGVDASDEPLWVTAWGGANVLAEALNQVKKERNEEDLAAFVRKLRVYSISDQDDAGAWIRTNFPTLFYIVSVHGFSEYAVAAWNGISGDLYRHFDKGGPDTSLVTNEWLQQHIRIGTLGENYPKWKYIMEGDTPSFLGLIPNGLSTPEHPEWGGWGGRYTLADSSGTQGMFSDAADWAIGVNNDTYLSQFAAVWRWRKAFQYDFAARMQWTVTPRNGTESPNRQPVAVVNGSCETFTIPYVLGETVVLDASESWDPDGDEVTFEWFHYREPTFRMEGRIPRTSPNVTFDALDNIGSVVNVTPKDNKTMHIILTVEDSRPMSLVAYRRIILIPTN</sequence>
<gene>
    <name evidence="4" type="ORF">VMCG_08976</name>
</gene>
<evidence type="ECO:0000256" key="1">
    <source>
        <dbReference type="SAM" id="SignalP"/>
    </source>
</evidence>
<keyword evidence="1" id="KW-0732">Signal</keyword>
<dbReference type="InterPro" id="IPR013783">
    <property type="entry name" value="Ig-like_fold"/>
</dbReference>
<evidence type="ECO:0000313" key="4">
    <source>
        <dbReference type="EMBL" id="ROV92974.1"/>
    </source>
</evidence>
<keyword evidence="5" id="KW-1185">Reference proteome</keyword>
<name>A0A423VPP0_9PEZI</name>